<dbReference type="STRING" id="597456.A0A0L7QJU5"/>
<evidence type="ECO:0008006" key="4">
    <source>
        <dbReference type="Google" id="ProtNLM"/>
    </source>
</evidence>
<keyword evidence="3" id="KW-1185">Reference proteome</keyword>
<accession>A0A0L7QJU5</accession>
<gene>
    <name evidence="2" type="ORF">WH47_01697</name>
</gene>
<evidence type="ECO:0000313" key="3">
    <source>
        <dbReference type="Proteomes" id="UP000053825"/>
    </source>
</evidence>
<feature type="signal peptide" evidence="1">
    <location>
        <begin position="1"/>
        <end position="27"/>
    </location>
</feature>
<protein>
    <recommendedName>
        <fullName evidence="4">VWFC domain-containing protein</fullName>
    </recommendedName>
</protein>
<dbReference type="Proteomes" id="UP000053825">
    <property type="component" value="Unassembled WGS sequence"/>
</dbReference>
<dbReference type="EMBL" id="KQ415047">
    <property type="protein sequence ID" value="KOC58854.1"/>
    <property type="molecule type" value="Genomic_DNA"/>
</dbReference>
<proteinExistence type="predicted"/>
<name>A0A0L7QJU5_9HYME</name>
<keyword evidence="1" id="KW-0732">Signal</keyword>
<reference evidence="2 3" key="1">
    <citation type="submission" date="2015-07" db="EMBL/GenBank/DDBJ databases">
        <title>The genome of Habropoda laboriosa.</title>
        <authorList>
            <person name="Pan H."/>
            <person name="Kapheim K."/>
        </authorList>
    </citation>
    <scope>NUCLEOTIDE SEQUENCE [LARGE SCALE GENOMIC DNA]</scope>
    <source>
        <strain evidence="2">0110345459</strain>
    </source>
</reference>
<organism evidence="2 3">
    <name type="scientific">Habropoda laboriosa</name>
    <dbReference type="NCBI Taxonomy" id="597456"/>
    <lineage>
        <taxon>Eukaryota</taxon>
        <taxon>Metazoa</taxon>
        <taxon>Ecdysozoa</taxon>
        <taxon>Arthropoda</taxon>
        <taxon>Hexapoda</taxon>
        <taxon>Insecta</taxon>
        <taxon>Pterygota</taxon>
        <taxon>Neoptera</taxon>
        <taxon>Endopterygota</taxon>
        <taxon>Hymenoptera</taxon>
        <taxon>Apocrita</taxon>
        <taxon>Aculeata</taxon>
        <taxon>Apoidea</taxon>
        <taxon>Anthophila</taxon>
        <taxon>Apidae</taxon>
        <taxon>Habropoda</taxon>
    </lineage>
</organism>
<evidence type="ECO:0000256" key="1">
    <source>
        <dbReference type="SAM" id="SignalP"/>
    </source>
</evidence>
<dbReference type="AlphaFoldDB" id="A0A0L7QJU5"/>
<dbReference type="OrthoDB" id="365605at2759"/>
<sequence>MARRDNLCSIVEKCVFLTFLVAVHVAGREICDKTKCPGPLKYYESLGCTPVYEKPGDCCATEYDCGVLKDIKEDKCYANGHEYNVGEALRDEDRNPCDIGCFCGSYGTQSFICAAVDCASFQLQNDNCFYRHRTDECCPEYVCLKDGEERAICDVESHIYLDGEYFKSKSDPDLECTCMPGFKGEEVEPFCKKPNRDYCSPLFHHADALLKKCAPVFYNNQSPQKDCNVFSRCQNANDTVIPKEGSTKTVSEKENKMCQFGNMMMHIGDELKQGTDYDSTCIKCVCEVPPTPTCQRLPDDVCDVTSGPLN</sequence>
<feature type="chain" id="PRO_5005574688" description="VWFC domain-containing protein" evidence="1">
    <location>
        <begin position="28"/>
        <end position="310"/>
    </location>
</feature>
<evidence type="ECO:0000313" key="2">
    <source>
        <dbReference type="EMBL" id="KOC58854.1"/>
    </source>
</evidence>